<accession>K6ZMX2</accession>
<evidence type="ECO:0000313" key="1">
    <source>
        <dbReference type="EMBL" id="GAC30238.1"/>
    </source>
</evidence>
<dbReference type="Proteomes" id="UP000006251">
    <property type="component" value="Unassembled WGS sequence"/>
</dbReference>
<protein>
    <submittedName>
        <fullName evidence="1">Uncharacterized protein</fullName>
    </submittedName>
</protein>
<reference evidence="2" key="1">
    <citation type="journal article" date="2014" name="Environ. Microbiol.">
        <title>Comparative genomics of the marine bacterial genus Glaciecola reveals the high degree of genomic diversity and genomic characteristic for cold adaptation.</title>
        <authorList>
            <person name="Qin Q.L."/>
            <person name="Xie B.B."/>
            <person name="Yu Y."/>
            <person name="Shu Y.L."/>
            <person name="Rong J.C."/>
            <person name="Zhang Y.J."/>
            <person name="Zhao D.L."/>
            <person name="Chen X.L."/>
            <person name="Zhang X.Y."/>
            <person name="Chen B."/>
            <person name="Zhou B.C."/>
            <person name="Zhang Y.Z."/>
        </authorList>
    </citation>
    <scope>NUCLEOTIDE SEQUENCE [LARGE SCALE GENOMIC DNA]</scope>
    <source>
        <strain evidence="2">ACAM 615</strain>
    </source>
</reference>
<name>K6ZMX2_9ALTE</name>
<dbReference type="EMBL" id="BAEQ01000054">
    <property type="protein sequence ID" value="GAC30238.1"/>
    <property type="molecule type" value="Genomic_DNA"/>
</dbReference>
<evidence type="ECO:0000313" key="2">
    <source>
        <dbReference type="Proteomes" id="UP000006251"/>
    </source>
</evidence>
<organism evidence="1 2">
    <name type="scientific">Brumicola pallidula DSM 14239 = ACAM 615</name>
    <dbReference type="NCBI Taxonomy" id="1121922"/>
    <lineage>
        <taxon>Bacteria</taxon>
        <taxon>Pseudomonadati</taxon>
        <taxon>Pseudomonadota</taxon>
        <taxon>Gammaproteobacteria</taxon>
        <taxon>Alteromonadales</taxon>
        <taxon>Alteromonadaceae</taxon>
        <taxon>Brumicola</taxon>
    </lineage>
</organism>
<gene>
    <name evidence="1" type="ORF">GPAL_3390</name>
</gene>
<dbReference type="AlphaFoldDB" id="K6ZMX2"/>
<comment type="caution">
    <text evidence="1">The sequence shown here is derived from an EMBL/GenBank/DDBJ whole genome shotgun (WGS) entry which is preliminary data.</text>
</comment>
<proteinExistence type="predicted"/>
<sequence>MDQIADSEQRCSSEMPMSSAFEPDPRAFLSILPLCSIDEIGPSNYLIHD</sequence>
<keyword evidence="2" id="KW-1185">Reference proteome</keyword>